<dbReference type="PROSITE" id="PS00543">
    <property type="entry name" value="HLYD_FAMILY"/>
    <property type="match status" value="1"/>
</dbReference>
<evidence type="ECO:0000256" key="4">
    <source>
        <dbReference type="ARBA" id="ARBA00022475"/>
    </source>
</evidence>
<dbReference type="PRINTS" id="PR01490">
    <property type="entry name" value="RTXTOXIND"/>
</dbReference>
<sequence>MKPSDAAATANVVPIRKARKPDPRETEFLSAALEIIETPASPIGRAIAWTIVAFLTLAIVWASVGEVDIIATAQGRIIPTGKSKVIQPYETGVVRRIAVADGSVVKAGDLLVELDPTSDASDETRSAFGLMEDRLDIERLQALLKDDPGSFKDDAQVEPRMAAMAHRQMEAQAAEHRAKLEGIERQIAQKLAEGKEVRTAIEKIEMSLPLISEQRDIRKTLLQNQYGSRLTYLQVQQQVVESQHELEAQKQKREQNEQALAALDKQKAEANAGYQKGLLTDLAKAELSATEHSQEIRKASHRRDLRTLRAPVDGTVQQLALHTLGGIVTPAQQLMVIVPKGTGIEIEATLPNRDVGFVRRGQPVEVKVETFDFTRYGLLHGTVSHLSQDVVSPQDQGPDGRGGRADQDDAGDEKGRQARQPTYVAHVRLANEVVMTEDGPMQLEPGMAVTAEIKTGRRTVMSYLLSPLFRVKQDGLRER</sequence>
<evidence type="ECO:0000256" key="2">
    <source>
        <dbReference type="ARBA" id="ARBA00009477"/>
    </source>
</evidence>
<feature type="region of interest" description="Disordered" evidence="11">
    <location>
        <begin position="387"/>
        <end position="421"/>
    </location>
</feature>
<keyword evidence="14" id="KW-0614">Plasmid</keyword>
<evidence type="ECO:0000259" key="13">
    <source>
        <dbReference type="Pfam" id="PF26002"/>
    </source>
</evidence>
<evidence type="ECO:0000256" key="10">
    <source>
        <dbReference type="SAM" id="Coils"/>
    </source>
</evidence>
<dbReference type="AlphaFoldDB" id="A0A679JFS9"/>
<gene>
    <name evidence="14" type="primary">hlyD</name>
    <name evidence="14" type="ORF">MBLL_00761</name>
</gene>
<evidence type="ECO:0000256" key="5">
    <source>
        <dbReference type="ARBA" id="ARBA00022519"/>
    </source>
</evidence>
<dbReference type="InterPro" id="IPR010129">
    <property type="entry name" value="T1SS_HlyD"/>
</dbReference>
<dbReference type="Pfam" id="PF26002">
    <property type="entry name" value="Beta-barrel_AprE"/>
    <property type="match status" value="1"/>
</dbReference>
<comment type="similarity">
    <text evidence="2 9">Belongs to the membrane fusion protein (MFP) (TC 8.A.1) family.</text>
</comment>
<keyword evidence="7" id="KW-1133">Transmembrane helix</keyword>
<evidence type="ECO:0000256" key="9">
    <source>
        <dbReference type="RuleBase" id="RU365093"/>
    </source>
</evidence>
<keyword evidence="5 9" id="KW-0997">Cell inner membrane</keyword>
<evidence type="ECO:0000259" key="12">
    <source>
        <dbReference type="Pfam" id="PF25994"/>
    </source>
</evidence>
<organism evidence="14">
    <name type="scientific">Methylobacterium bullatum</name>
    <dbReference type="NCBI Taxonomy" id="570505"/>
    <lineage>
        <taxon>Bacteria</taxon>
        <taxon>Pseudomonadati</taxon>
        <taxon>Pseudomonadota</taxon>
        <taxon>Alphaproteobacteria</taxon>
        <taxon>Hyphomicrobiales</taxon>
        <taxon>Methylobacteriaceae</taxon>
        <taxon>Methylobacterium</taxon>
    </lineage>
</organism>
<evidence type="ECO:0000256" key="11">
    <source>
        <dbReference type="SAM" id="MobiDB-lite"/>
    </source>
</evidence>
<dbReference type="GO" id="GO:0009306">
    <property type="term" value="P:protein secretion"/>
    <property type="evidence" value="ECO:0007669"/>
    <property type="project" value="InterPro"/>
</dbReference>
<dbReference type="GO" id="GO:0005886">
    <property type="term" value="C:plasma membrane"/>
    <property type="evidence" value="ECO:0007669"/>
    <property type="project" value="UniProtKB-SubCell"/>
</dbReference>
<keyword evidence="10" id="KW-0175">Coiled coil</keyword>
<dbReference type="InterPro" id="IPR006144">
    <property type="entry name" value="Secretion_HlyD_CS"/>
</dbReference>
<evidence type="ECO:0000313" key="14">
    <source>
        <dbReference type="EMBL" id="CAA2137650.1"/>
    </source>
</evidence>
<dbReference type="SUPFAM" id="SSF111369">
    <property type="entry name" value="HlyD-like secretion proteins"/>
    <property type="match status" value="1"/>
</dbReference>
<evidence type="ECO:0000256" key="6">
    <source>
        <dbReference type="ARBA" id="ARBA00022692"/>
    </source>
</evidence>
<comment type="subcellular location">
    <subcellularLocation>
        <location evidence="1 9">Cell inner membrane</location>
        <topology evidence="1 9">Single-pass membrane protein</topology>
    </subcellularLocation>
</comment>
<feature type="domain" description="AprE-like long alpha-helical hairpin" evidence="12">
    <location>
        <begin position="136"/>
        <end position="301"/>
    </location>
</feature>
<proteinExistence type="inferred from homology"/>
<evidence type="ECO:0000256" key="3">
    <source>
        <dbReference type="ARBA" id="ARBA00022448"/>
    </source>
</evidence>
<keyword evidence="8" id="KW-0472">Membrane</keyword>
<dbReference type="Pfam" id="PF25994">
    <property type="entry name" value="HH_AprE"/>
    <property type="match status" value="1"/>
</dbReference>
<dbReference type="InterPro" id="IPR050739">
    <property type="entry name" value="MFP"/>
</dbReference>
<reference evidence="14" key="1">
    <citation type="submission" date="2019-12" db="EMBL/GenBank/DDBJ databases">
        <authorList>
            <person name="Cremers G."/>
        </authorList>
    </citation>
    <scope>NUCLEOTIDE SEQUENCE</scope>
    <source>
        <strain evidence="14">Mbul2</strain>
        <plasmid evidence="14">1</plasmid>
    </source>
</reference>
<evidence type="ECO:0000256" key="8">
    <source>
        <dbReference type="ARBA" id="ARBA00023136"/>
    </source>
</evidence>
<feature type="domain" description="AprE-like beta-barrel" evidence="13">
    <location>
        <begin position="346"/>
        <end position="397"/>
    </location>
</feature>
<dbReference type="PANTHER" id="PTHR30386">
    <property type="entry name" value="MEMBRANE FUSION SUBUNIT OF EMRAB-TOLC MULTIDRUG EFFLUX PUMP"/>
    <property type="match status" value="1"/>
</dbReference>
<keyword evidence="3 9" id="KW-0813">Transport</keyword>
<evidence type="ECO:0000256" key="7">
    <source>
        <dbReference type="ARBA" id="ARBA00022989"/>
    </source>
</evidence>
<dbReference type="NCBIfam" id="TIGR01843">
    <property type="entry name" value="type_I_hlyD"/>
    <property type="match status" value="1"/>
</dbReference>
<dbReference type="InterPro" id="IPR058781">
    <property type="entry name" value="HH_AprE-like"/>
</dbReference>
<keyword evidence="4 9" id="KW-1003">Cell membrane</keyword>
<feature type="coiled-coil region" evidence="10">
    <location>
        <begin position="166"/>
        <end position="193"/>
    </location>
</feature>
<feature type="coiled-coil region" evidence="10">
    <location>
        <begin position="232"/>
        <end position="269"/>
    </location>
</feature>
<geneLocation type="plasmid" evidence="14">
    <name>1</name>
</geneLocation>
<accession>A0A679JFS9</accession>
<keyword evidence="6" id="KW-0812">Transmembrane</keyword>
<dbReference type="EMBL" id="LR743510">
    <property type="protein sequence ID" value="CAA2137650.1"/>
    <property type="molecule type" value="Genomic_DNA"/>
</dbReference>
<dbReference type="RefSeq" id="WP_339159350.1">
    <property type="nucleotide sequence ID" value="NZ_LR743510.1"/>
</dbReference>
<dbReference type="Gene3D" id="2.40.50.100">
    <property type="match status" value="1"/>
</dbReference>
<feature type="compositionally biased region" description="Basic and acidic residues" evidence="11">
    <location>
        <begin position="401"/>
        <end position="416"/>
    </location>
</feature>
<protein>
    <recommendedName>
        <fullName evidence="9">Membrane fusion protein (MFP) family protein</fullName>
    </recommendedName>
</protein>
<dbReference type="PANTHER" id="PTHR30386:SF27">
    <property type="entry name" value="MEMBRANE FUSION PROTEIN (MFP) FAMILY PROTEIN"/>
    <property type="match status" value="1"/>
</dbReference>
<dbReference type="InterPro" id="IPR058982">
    <property type="entry name" value="Beta-barrel_AprE"/>
</dbReference>
<evidence type="ECO:0000256" key="1">
    <source>
        <dbReference type="ARBA" id="ARBA00004377"/>
    </source>
</evidence>
<name>A0A679JFS9_9HYPH</name>
<dbReference type="Gene3D" id="2.40.30.170">
    <property type="match status" value="1"/>
</dbReference>